<evidence type="ECO:0000256" key="4">
    <source>
        <dbReference type="SAM" id="SignalP"/>
    </source>
</evidence>
<reference evidence="5" key="1">
    <citation type="submission" date="2021-12" db="EMBL/GenBank/DDBJ databases">
        <authorList>
            <person name="King R."/>
        </authorList>
    </citation>
    <scope>NUCLEOTIDE SEQUENCE</scope>
</reference>
<dbReference type="GO" id="GO:0005615">
    <property type="term" value="C:extracellular space"/>
    <property type="evidence" value="ECO:0007669"/>
    <property type="project" value="TreeGrafter"/>
</dbReference>
<keyword evidence="4" id="KW-0732">Signal</keyword>
<dbReference type="InterPro" id="IPR031311">
    <property type="entry name" value="CHIT_BIND_RR_consensus"/>
</dbReference>
<feature type="region of interest" description="Disordered" evidence="3">
    <location>
        <begin position="79"/>
        <end position="115"/>
    </location>
</feature>
<accession>A0A9P0APZ2</accession>
<feature type="compositionally biased region" description="Polar residues" evidence="3">
    <location>
        <begin position="79"/>
        <end position="88"/>
    </location>
</feature>
<sequence>MDKFLIVCLISVVTASVTHPVEEKQIEHNVRAVRNSEDHTTSSPPKAYQQHVFNFQNAMQQDPKRNRYALQQQADLQNIQNLENVNTKRPSDRRSRSSNVPTKLITKNNDNDWVPIHPENMEASETQEAVLNNLELMKVNAPSNVNNKHEKRSNKKLKPMSYFQKEEGNSDKFERRQDEVDQIMSAAHPRYIYIQPNILKNNFGIDPKEAQKILKSAAILPTGEHNNYEVLSDLIGKNPNVQMEELRKLLDGPMANNIFTVDNKIMPIKPIIENQDEMPGTKVVDQNILKQLQDQLDMSSKEHTSNVLLQAQQQATAHVKAQHEAIAAAAERLNKEAYAKIAAQNKGSSQGLPQALALTAPVPQNLQIQLPQFTQQITKNQQIQLPQLPPQTFENHLRQLQPQIPKNFQTQLPPQMPKNHQIQFQQLPSRSPNNHQIQLQHQIPQNHQVRYNSPTPPTFIVSSTSPKPTQVIYIPSPQVKDVKAIYPSKLQQIHVKPTEMAYTIEHQPSAAPVTAKLVDAQTFNKEFQTHPLQTKAKFVAQHAHEIKAAQNYIIPVPNYKTIAIPSAKPNMDLYAPTHHHQITALLQAERVVAAQVKQQNQAILQAHAQKEAARQSALIHQKNEETKKKAHKEQQQLPTTYHEVILDEDSDNKINSRPYRQHDENQDVSSNIINAKMSDFTNHVIHKRDTDLKPVDYDYYTEHNKSYIDYDDGDYDSTTLINDSTFYPLDVASSNNRNISLYESLEQIKSLPLRRPYVNNPKRYTSLHDLTLKDKDSKTIIVINNLQYAAKYAFGYQIRDNKMGNDFGHEEKRDGKMAKGEYHVLLPDGRMQNVEYYADDSGYHAKVSYKNMAQH</sequence>
<dbReference type="Pfam" id="PF00379">
    <property type="entry name" value="Chitin_bind_4"/>
    <property type="match status" value="1"/>
</dbReference>
<evidence type="ECO:0000256" key="1">
    <source>
        <dbReference type="ARBA" id="ARBA00022460"/>
    </source>
</evidence>
<evidence type="ECO:0000256" key="3">
    <source>
        <dbReference type="SAM" id="MobiDB-lite"/>
    </source>
</evidence>
<name>A0A9P0APZ2_BRAAE</name>
<dbReference type="PANTHER" id="PTHR12236">
    <property type="entry name" value="STRUCTURAL CONTITUENT OF CUTICLE"/>
    <property type="match status" value="1"/>
</dbReference>
<evidence type="ECO:0000313" key="6">
    <source>
        <dbReference type="Proteomes" id="UP001154078"/>
    </source>
</evidence>
<dbReference type="AlphaFoldDB" id="A0A9P0APZ2"/>
<feature type="compositionally biased region" description="Polar residues" evidence="3">
    <location>
        <begin position="97"/>
        <end position="108"/>
    </location>
</feature>
<dbReference type="OrthoDB" id="6595597at2759"/>
<dbReference type="PROSITE" id="PS00233">
    <property type="entry name" value="CHIT_BIND_RR_1"/>
    <property type="match status" value="1"/>
</dbReference>
<dbReference type="GO" id="GO:0031012">
    <property type="term" value="C:extracellular matrix"/>
    <property type="evidence" value="ECO:0007669"/>
    <property type="project" value="TreeGrafter"/>
</dbReference>
<dbReference type="GO" id="GO:0042302">
    <property type="term" value="F:structural constituent of cuticle"/>
    <property type="evidence" value="ECO:0007669"/>
    <property type="project" value="UniProtKB-UniRule"/>
</dbReference>
<protein>
    <submittedName>
        <fullName evidence="5">Uncharacterized protein</fullName>
    </submittedName>
</protein>
<evidence type="ECO:0000313" key="5">
    <source>
        <dbReference type="EMBL" id="CAH0547578.1"/>
    </source>
</evidence>
<dbReference type="EMBL" id="OV121132">
    <property type="protein sequence ID" value="CAH0547578.1"/>
    <property type="molecule type" value="Genomic_DNA"/>
</dbReference>
<feature type="chain" id="PRO_5040434470" evidence="4">
    <location>
        <begin position="24"/>
        <end position="855"/>
    </location>
</feature>
<gene>
    <name evidence="5" type="ORF">MELIAE_LOCUS1544</name>
</gene>
<dbReference type="PANTHER" id="PTHR12236:SF79">
    <property type="entry name" value="CUTICULAR PROTEIN 50CB-RELATED"/>
    <property type="match status" value="1"/>
</dbReference>
<keyword evidence="1 2" id="KW-0193">Cuticle</keyword>
<proteinExistence type="predicted"/>
<organism evidence="5 6">
    <name type="scientific">Brassicogethes aeneus</name>
    <name type="common">Rape pollen beetle</name>
    <name type="synonym">Meligethes aeneus</name>
    <dbReference type="NCBI Taxonomy" id="1431903"/>
    <lineage>
        <taxon>Eukaryota</taxon>
        <taxon>Metazoa</taxon>
        <taxon>Ecdysozoa</taxon>
        <taxon>Arthropoda</taxon>
        <taxon>Hexapoda</taxon>
        <taxon>Insecta</taxon>
        <taxon>Pterygota</taxon>
        <taxon>Neoptera</taxon>
        <taxon>Endopterygota</taxon>
        <taxon>Coleoptera</taxon>
        <taxon>Polyphaga</taxon>
        <taxon>Cucujiformia</taxon>
        <taxon>Nitidulidae</taxon>
        <taxon>Meligethinae</taxon>
        <taxon>Brassicogethes</taxon>
    </lineage>
</organism>
<dbReference type="InterPro" id="IPR051217">
    <property type="entry name" value="Insect_Cuticle_Struc_Prot"/>
</dbReference>
<feature type="signal peptide" evidence="4">
    <location>
        <begin position="1"/>
        <end position="23"/>
    </location>
</feature>
<dbReference type="InterPro" id="IPR000618">
    <property type="entry name" value="Insect_cuticle"/>
</dbReference>
<keyword evidence="6" id="KW-1185">Reference proteome</keyword>
<dbReference type="Proteomes" id="UP001154078">
    <property type="component" value="Chromosome 1"/>
</dbReference>
<evidence type="ECO:0000256" key="2">
    <source>
        <dbReference type="PROSITE-ProRule" id="PRU00497"/>
    </source>
</evidence>
<dbReference type="PROSITE" id="PS51155">
    <property type="entry name" value="CHIT_BIND_RR_2"/>
    <property type="match status" value="1"/>
</dbReference>